<evidence type="ECO:0000313" key="3">
    <source>
        <dbReference type="EMBL" id="QLY32408.1"/>
    </source>
</evidence>
<keyword evidence="2" id="KW-0732">Signal</keyword>
<feature type="compositionally biased region" description="Low complexity" evidence="1">
    <location>
        <begin position="44"/>
        <end position="63"/>
    </location>
</feature>
<evidence type="ECO:0000313" key="4">
    <source>
        <dbReference type="Proteomes" id="UP000515512"/>
    </source>
</evidence>
<keyword evidence="4" id="KW-1185">Reference proteome</keyword>
<dbReference type="KEGG" id="nhu:H0264_09210"/>
<name>A0A7D6ZCV1_9NOCA</name>
<protein>
    <submittedName>
        <fullName evidence="3">Uncharacterized protein</fullName>
    </submittedName>
</protein>
<proteinExistence type="predicted"/>
<evidence type="ECO:0000256" key="1">
    <source>
        <dbReference type="SAM" id="MobiDB-lite"/>
    </source>
</evidence>
<gene>
    <name evidence="3" type="ORF">H0264_09210</name>
</gene>
<accession>A0A7D6ZCV1</accession>
<feature type="region of interest" description="Disordered" evidence="1">
    <location>
        <begin position="44"/>
        <end position="93"/>
    </location>
</feature>
<feature type="signal peptide" evidence="2">
    <location>
        <begin position="1"/>
        <end position="36"/>
    </location>
</feature>
<dbReference type="RefSeq" id="WP_181583574.1">
    <property type="nucleotide sequence ID" value="NZ_CP059399.1"/>
</dbReference>
<organism evidence="3 4">
    <name type="scientific">Nocardia huaxiensis</name>
    <dbReference type="NCBI Taxonomy" id="2755382"/>
    <lineage>
        <taxon>Bacteria</taxon>
        <taxon>Bacillati</taxon>
        <taxon>Actinomycetota</taxon>
        <taxon>Actinomycetes</taxon>
        <taxon>Mycobacteriales</taxon>
        <taxon>Nocardiaceae</taxon>
        <taxon>Nocardia</taxon>
    </lineage>
</organism>
<sequence>MAKHRRQTKSQHLAARAAMGVLPMTAVFTGSAVAQAAPAFIAPQPGVTNPNTAPENNTTPQQPGVTPPNSADAVRTPPAQTHVSPADDRAGVAPESDYAPIREVPQRDYITPIQPQELHAPEPTPDVAEIVPVARVLRAGDIQMAAPDWLSAEQIDGLNSSFARPESEISRFGRSVGLSPSRADSVAAGAVAGAVQGAVIGCAAGSTLQIVTSPITLGLSAMLTPLTCITWGGTGMIAGAIIGAGQGGLR</sequence>
<dbReference type="Proteomes" id="UP000515512">
    <property type="component" value="Chromosome"/>
</dbReference>
<dbReference type="EMBL" id="CP059399">
    <property type="protein sequence ID" value="QLY32408.1"/>
    <property type="molecule type" value="Genomic_DNA"/>
</dbReference>
<dbReference type="AlphaFoldDB" id="A0A7D6ZCV1"/>
<evidence type="ECO:0000256" key="2">
    <source>
        <dbReference type="SAM" id="SignalP"/>
    </source>
</evidence>
<reference evidence="3 4" key="1">
    <citation type="submission" date="2020-07" db="EMBL/GenBank/DDBJ databases">
        <authorList>
            <person name="Zhuang K."/>
            <person name="Ran Y."/>
        </authorList>
    </citation>
    <scope>NUCLEOTIDE SEQUENCE [LARGE SCALE GENOMIC DNA]</scope>
    <source>
        <strain evidence="3 4">WCH-YHL-001</strain>
    </source>
</reference>
<feature type="chain" id="PRO_5027783061" evidence="2">
    <location>
        <begin position="37"/>
        <end position="250"/>
    </location>
</feature>